<dbReference type="STRING" id="399550.Smar_1420"/>
<dbReference type="KEGG" id="smr:Smar_1420"/>
<keyword evidence="2" id="KW-1185">Reference proteome</keyword>
<dbReference type="Pfam" id="PF05402">
    <property type="entry name" value="PqqD"/>
    <property type="match status" value="1"/>
</dbReference>
<dbReference type="EMBL" id="CP000575">
    <property type="protein sequence ID" value="ABN70510.1"/>
    <property type="molecule type" value="Genomic_DNA"/>
</dbReference>
<dbReference type="RefSeq" id="WP_011839704.1">
    <property type="nucleotide sequence ID" value="NC_009033.1"/>
</dbReference>
<dbReference type="eggNOG" id="arCOG03838">
    <property type="taxonomic scope" value="Archaea"/>
</dbReference>
<gene>
    <name evidence="1" type="ordered locus">Smar_1420</name>
</gene>
<accession>A3DPF0</accession>
<organism evidence="1 2">
    <name type="scientific">Staphylothermus marinus (strain ATCC 43588 / DSM 3639 / JCM 9404 / F1)</name>
    <dbReference type="NCBI Taxonomy" id="399550"/>
    <lineage>
        <taxon>Archaea</taxon>
        <taxon>Thermoproteota</taxon>
        <taxon>Thermoprotei</taxon>
        <taxon>Desulfurococcales</taxon>
        <taxon>Desulfurococcaceae</taxon>
        <taxon>Staphylothermus</taxon>
    </lineage>
</organism>
<evidence type="ECO:0000313" key="1">
    <source>
        <dbReference type="EMBL" id="ABN70510.1"/>
    </source>
</evidence>
<sequence length="109" mass="12559">MCAENSNEQHKEQINANEMFNEIKTLKPLRQGVFLGEEDEKFYVAKSEKEVYELSALAYYVWLLCDGEHTVNEILERMSNDIKVEQSEVIEPLVLSLHSLSHAGLVRFA</sequence>
<reference evidence="1 2" key="2">
    <citation type="journal article" date="2009" name="Stand. Genomic Sci.">
        <title>Complete genome sequence of Staphylothermus marinus Stetter and Fiala 1986 type strain F1.</title>
        <authorList>
            <person name="Anderson I.J."/>
            <person name="Sun H."/>
            <person name="Lapidus A."/>
            <person name="Copeland A."/>
            <person name="Glavina Del Rio T."/>
            <person name="Tice H."/>
            <person name="Dalin E."/>
            <person name="Lucas S."/>
            <person name="Barry K."/>
            <person name="Land M."/>
            <person name="Richardson P."/>
            <person name="Huber H."/>
            <person name="Kyrpides N.C."/>
        </authorList>
    </citation>
    <scope>NUCLEOTIDE SEQUENCE [LARGE SCALE GENOMIC DNA]</scope>
    <source>
        <strain evidence="2">ATCC 43588 / DSM 3639 / JCM 9404 / F1</strain>
    </source>
</reference>
<evidence type="ECO:0000313" key="2">
    <source>
        <dbReference type="Proteomes" id="UP000000254"/>
    </source>
</evidence>
<dbReference type="HOGENOM" id="CLU_166552_0_0_2"/>
<dbReference type="AlphaFoldDB" id="A3DPF0"/>
<dbReference type="InterPro" id="IPR041881">
    <property type="entry name" value="PqqD_sf"/>
</dbReference>
<protein>
    <recommendedName>
        <fullName evidence="3">PqqD family protein</fullName>
    </recommendedName>
</protein>
<dbReference type="OrthoDB" id="211309at2157"/>
<evidence type="ECO:0008006" key="3">
    <source>
        <dbReference type="Google" id="ProtNLM"/>
    </source>
</evidence>
<name>A3DPF0_STAMF</name>
<dbReference type="GeneID" id="4907303"/>
<dbReference type="Proteomes" id="UP000000254">
    <property type="component" value="Chromosome"/>
</dbReference>
<proteinExistence type="predicted"/>
<reference evidence="2" key="1">
    <citation type="journal article" date="2009" name="BMC Genomics">
        <title>The complete genome sequence of Staphylothermus marinus reveals differences in sulfur metabolism among heterotrophic Crenarchaeota.</title>
        <authorList>
            <person name="Anderson I.J."/>
            <person name="Dharmarajan L."/>
            <person name="Rodriguez J."/>
            <person name="Hooper S."/>
            <person name="Porat I."/>
            <person name="Ulrich L.E."/>
            <person name="Elkins J.G."/>
            <person name="Mavromatis K."/>
            <person name="Sun H."/>
            <person name="Land M."/>
            <person name="Lapidus A."/>
            <person name="Lucas S."/>
            <person name="Barry K."/>
            <person name="Huber H."/>
            <person name="Zhulin I.B."/>
            <person name="Whitman W.B."/>
            <person name="Mukhopadhyay B."/>
            <person name="Woese C."/>
            <person name="Bristow J."/>
            <person name="Kyrpides N."/>
        </authorList>
    </citation>
    <scope>NUCLEOTIDE SEQUENCE [LARGE SCALE GENOMIC DNA]</scope>
    <source>
        <strain evidence="2">ATCC 43588 / DSM 3639 / JCM 9404 / F1</strain>
    </source>
</reference>
<dbReference type="Gene3D" id="1.10.10.1150">
    <property type="entry name" value="Coenzyme PQQ synthesis protein D (PqqD)"/>
    <property type="match status" value="1"/>
</dbReference>
<dbReference type="InterPro" id="IPR008792">
    <property type="entry name" value="PQQD"/>
</dbReference>